<comment type="function">
    <text evidence="11">Component of the NuA4 histone acetyltransferase complex which is involved in transcriptional activation of selected genes principally by acetylation of nucleosomal histone H4 and H2A. The NuA4 complex is also involved in DNA repair. Involved in cell cycle progression and meiosis.</text>
</comment>
<protein>
    <recommendedName>
        <fullName evidence="12">Chromatin modification-related protein YNG2</fullName>
    </recommendedName>
    <alternativeName>
        <fullName evidence="13">ING1 homolog 2</fullName>
    </alternativeName>
</protein>
<dbReference type="GO" id="GO:0006281">
    <property type="term" value="P:DNA repair"/>
    <property type="evidence" value="ECO:0007669"/>
    <property type="project" value="UniProtKB-KW"/>
</dbReference>
<dbReference type="PANTHER" id="PTHR10333">
    <property type="entry name" value="INHIBITOR OF GROWTH PROTEIN"/>
    <property type="match status" value="1"/>
</dbReference>
<feature type="site" description="Histone H3K4me3 binding" evidence="14">
    <location>
        <position position="8"/>
    </location>
</feature>
<keyword evidence="8" id="KW-0234">DNA repair</keyword>
<name>A0A1B7TED7_9ASCO</name>
<evidence type="ECO:0000256" key="2">
    <source>
        <dbReference type="ARBA" id="ARBA00010210"/>
    </source>
</evidence>
<dbReference type="Proteomes" id="UP000092321">
    <property type="component" value="Unassembled WGS sequence"/>
</dbReference>
<feature type="binding site" evidence="15">
    <location>
        <position position="22"/>
    </location>
    <ligand>
        <name>Zn(2+)</name>
        <dbReference type="ChEBI" id="CHEBI:29105"/>
        <label>2</label>
    </ligand>
</feature>
<comment type="similarity">
    <text evidence="2">Belongs to the ING family.</text>
</comment>
<dbReference type="GO" id="GO:0005634">
    <property type="term" value="C:nucleus"/>
    <property type="evidence" value="ECO:0007669"/>
    <property type="project" value="UniProtKB-SubCell"/>
</dbReference>
<evidence type="ECO:0000256" key="15">
    <source>
        <dbReference type="PIRSR" id="PIRSR628651-51"/>
    </source>
</evidence>
<keyword evidence="19" id="KW-1185">Reference proteome</keyword>
<comment type="subcellular location">
    <subcellularLocation>
        <location evidence="1">Nucleus</location>
    </subcellularLocation>
</comment>
<evidence type="ECO:0000256" key="3">
    <source>
        <dbReference type="ARBA" id="ARBA00022723"/>
    </source>
</evidence>
<feature type="binding site" evidence="15">
    <location>
        <position position="36"/>
    </location>
    <ligand>
        <name>Zn(2+)</name>
        <dbReference type="ChEBI" id="CHEBI:29105"/>
        <label>1</label>
    </ligand>
</feature>
<evidence type="ECO:0000256" key="14">
    <source>
        <dbReference type="PIRSR" id="PIRSR628651-50"/>
    </source>
</evidence>
<dbReference type="EMBL" id="LXPE01000011">
    <property type="protein sequence ID" value="OBA27116.1"/>
    <property type="molecule type" value="Genomic_DNA"/>
</dbReference>
<dbReference type="CDD" id="cd15505">
    <property type="entry name" value="PHD_ING"/>
    <property type="match status" value="1"/>
</dbReference>
<dbReference type="PANTHER" id="PTHR10333:SF100">
    <property type="entry name" value="CHROMATIN MODIFICATION-RELATED PROTEIN YNG2"/>
    <property type="match status" value="1"/>
</dbReference>
<keyword evidence="5 16" id="KW-0863">Zinc-finger</keyword>
<keyword evidence="7" id="KW-0156">Chromatin regulator</keyword>
<keyword evidence="4" id="KW-0227">DNA damage</keyword>
<gene>
    <name evidence="18" type="ORF">HANVADRAFT_20075</name>
</gene>
<evidence type="ECO:0000256" key="8">
    <source>
        <dbReference type="ARBA" id="ARBA00023204"/>
    </source>
</evidence>
<evidence type="ECO:0000256" key="10">
    <source>
        <dbReference type="ARBA" id="ARBA00023254"/>
    </source>
</evidence>
<evidence type="ECO:0000256" key="1">
    <source>
        <dbReference type="ARBA" id="ARBA00004123"/>
    </source>
</evidence>
<keyword evidence="6 15" id="KW-0862">Zinc</keyword>
<evidence type="ECO:0000256" key="16">
    <source>
        <dbReference type="PROSITE-ProRule" id="PRU00146"/>
    </source>
</evidence>
<feature type="binding site" evidence="15">
    <location>
        <position position="33"/>
    </location>
    <ligand>
        <name>Zn(2+)</name>
        <dbReference type="ChEBI" id="CHEBI:29105"/>
        <label>1</label>
    </ligand>
</feature>
<dbReference type="GO" id="GO:0008270">
    <property type="term" value="F:zinc ion binding"/>
    <property type="evidence" value="ECO:0007669"/>
    <property type="project" value="UniProtKB-KW"/>
</dbReference>
<keyword evidence="3 15" id="KW-0479">Metal-binding</keyword>
<dbReference type="InterPro" id="IPR011011">
    <property type="entry name" value="Znf_FYVE_PHD"/>
</dbReference>
<evidence type="ECO:0000256" key="11">
    <source>
        <dbReference type="ARBA" id="ARBA00037044"/>
    </source>
</evidence>
<evidence type="ECO:0000256" key="12">
    <source>
        <dbReference type="ARBA" id="ARBA00040138"/>
    </source>
</evidence>
<proteinExistence type="inferred from homology"/>
<dbReference type="InterPro" id="IPR028651">
    <property type="entry name" value="ING_fam"/>
</dbReference>
<feature type="site" description="Histone H3K4me3 binding" evidence="14">
    <location>
        <position position="23"/>
    </location>
</feature>
<feature type="binding site" evidence="15">
    <location>
        <position position="11"/>
    </location>
    <ligand>
        <name>Zn(2+)</name>
        <dbReference type="ChEBI" id="CHEBI:29105"/>
        <label>1</label>
    </ligand>
</feature>
<dbReference type="Gene3D" id="3.30.40.10">
    <property type="entry name" value="Zinc/RING finger domain, C3HC4 (zinc finger)"/>
    <property type="match status" value="1"/>
</dbReference>
<dbReference type="AlphaFoldDB" id="A0A1B7TED7"/>
<dbReference type="PROSITE" id="PS01359">
    <property type="entry name" value="ZF_PHD_1"/>
    <property type="match status" value="1"/>
</dbReference>
<feature type="domain" description="PHD-type" evidence="17">
    <location>
        <begin position="6"/>
        <end position="55"/>
    </location>
</feature>
<evidence type="ECO:0000256" key="9">
    <source>
        <dbReference type="ARBA" id="ARBA00023242"/>
    </source>
</evidence>
<feature type="non-terminal residue" evidence="18">
    <location>
        <position position="55"/>
    </location>
</feature>
<feature type="binding site" evidence="15">
    <location>
        <position position="52"/>
    </location>
    <ligand>
        <name>Zn(2+)</name>
        <dbReference type="ChEBI" id="CHEBI:29105"/>
        <label>2</label>
    </ligand>
</feature>
<comment type="caution">
    <text evidence="18">The sequence shown here is derived from an EMBL/GenBank/DDBJ whole genome shotgun (WGS) entry which is preliminary data.</text>
</comment>
<dbReference type="InterPro" id="IPR019787">
    <property type="entry name" value="Znf_PHD-finger"/>
</dbReference>
<feature type="site" description="Histone H3K4me3 binding" evidence="14">
    <location>
        <position position="19"/>
    </location>
</feature>
<feature type="non-terminal residue" evidence="18">
    <location>
        <position position="1"/>
    </location>
</feature>
<evidence type="ECO:0000256" key="13">
    <source>
        <dbReference type="ARBA" id="ARBA00042676"/>
    </source>
</evidence>
<feature type="binding site" evidence="15">
    <location>
        <position position="9"/>
    </location>
    <ligand>
        <name>Zn(2+)</name>
        <dbReference type="ChEBI" id="CHEBI:29105"/>
        <label>1</label>
    </ligand>
</feature>
<organism evidence="18 19">
    <name type="scientific">Hanseniaspora valbyensis NRRL Y-1626</name>
    <dbReference type="NCBI Taxonomy" id="766949"/>
    <lineage>
        <taxon>Eukaryota</taxon>
        <taxon>Fungi</taxon>
        <taxon>Dikarya</taxon>
        <taxon>Ascomycota</taxon>
        <taxon>Saccharomycotina</taxon>
        <taxon>Saccharomycetes</taxon>
        <taxon>Saccharomycodales</taxon>
        <taxon>Saccharomycodaceae</taxon>
        <taxon>Hanseniaspora</taxon>
    </lineage>
</organism>
<dbReference type="InterPro" id="IPR019786">
    <property type="entry name" value="Zinc_finger_PHD-type_CS"/>
</dbReference>
<keyword evidence="9" id="KW-0539">Nucleus</keyword>
<dbReference type="Pfam" id="PF00628">
    <property type="entry name" value="PHD"/>
    <property type="match status" value="1"/>
</dbReference>
<keyword evidence="10" id="KW-0469">Meiosis</keyword>
<feature type="binding site" evidence="15">
    <location>
        <position position="49"/>
    </location>
    <ligand>
        <name>Zn(2+)</name>
        <dbReference type="ChEBI" id="CHEBI:29105"/>
        <label>2</label>
    </ligand>
</feature>
<evidence type="ECO:0000313" key="19">
    <source>
        <dbReference type="Proteomes" id="UP000092321"/>
    </source>
</evidence>
<evidence type="ECO:0000313" key="18">
    <source>
        <dbReference type="EMBL" id="OBA27116.1"/>
    </source>
</evidence>
<accession>A0A1B7TED7</accession>
<dbReference type="GO" id="GO:0035267">
    <property type="term" value="C:NuA4 histone acetyltransferase complex"/>
    <property type="evidence" value="ECO:0007669"/>
    <property type="project" value="TreeGrafter"/>
</dbReference>
<evidence type="ECO:0000256" key="6">
    <source>
        <dbReference type="ARBA" id="ARBA00022833"/>
    </source>
</evidence>
<dbReference type="OrthoDB" id="3971228at2759"/>
<dbReference type="GO" id="GO:0006325">
    <property type="term" value="P:chromatin organization"/>
    <property type="evidence" value="ECO:0007669"/>
    <property type="project" value="UniProtKB-KW"/>
</dbReference>
<dbReference type="SMART" id="SM00249">
    <property type="entry name" value="PHD"/>
    <property type="match status" value="1"/>
</dbReference>
<dbReference type="InterPro" id="IPR001965">
    <property type="entry name" value="Znf_PHD"/>
</dbReference>
<sequence length="55" mass="6491">EEEDDQLYCFCQTVSFGEMVACDNNDCKYQWFHYGCIGLNEPPKGVWFCPDCRKK</sequence>
<evidence type="ECO:0000256" key="7">
    <source>
        <dbReference type="ARBA" id="ARBA00022853"/>
    </source>
</evidence>
<dbReference type="PROSITE" id="PS50016">
    <property type="entry name" value="ZF_PHD_2"/>
    <property type="match status" value="1"/>
</dbReference>
<evidence type="ECO:0000256" key="4">
    <source>
        <dbReference type="ARBA" id="ARBA00022763"/>
    </source>
</evidence>
<dbReference type="GO" id="GO:0006355">
    <property type="term" value="P:regulation of DNA-templated transcription"/>
    <property type="evidence" value="ECO:0007669"/>
    <property type="project" value="TreeGrafter"/>
</dbReference>
<dbReference type="GO" id="GO:0051321">
    <property type="term" value="P:meiotic cell cycle"/>
    <property type="evidence" value="ECO:0007669"/>
    <property type="project" value="UniProtKB-KW"/>
</dbReference>
<reference evidence="19" key="1">
    <citation type="journal article" date="2016" name="Proc. Natl. Acad. Sci. U.S.A.">
        <title>Comparative genomics of biotechnologically important yeasts.</title>
        <authorList>
            <person name="Riley R."/>
            <person name="Haridas S."/>
            <person name="Wolfe K.H."/>
            <person name="Lopes M.R."/>
            <person name="Hittinger C.T."/>
            <person name="Goeker M."/>
            <person name="Salamov A.A."/>
            <person name="Wisecaver J.H."/>
            <person name="Long T.M."/>
            <person name="Calvey C.H."/>
            <person name="Aerts A.L."/>
            <person name="Barry K.W."/>
            <person name="Choi C."/>
            <person name="Clum A."/>
            <person name="Coughlan A.Y."/>
            <person name="Deshpande S."/>
            <person name="Douglass A.P."/>
            <person name="Hanson S.J."/>
            <person name="Klenk H.-P."/>
            <person name="LaButti K.M."/>
            <person name="Lapidus A."/>
            <person name="Lindquist E.A."/>
            <person name="Lipzen A.M."/>
            <person name="Meier-Kolthoff J.P."/>
            <person name="Ohm R.A."/>
            <person name="Otillar R.P."/>
            <person name="Pangilinan J.L."/>
            <person name="Peng Y."/>
            <person name="Rokas A."/>
            <person name="Rosa C.A."/>
            <person name="Scheuner C."/>
            <person name="Sibirny A.A."/>
            <person name="Slot J.C."/>
            <person name="Stielow J.B."/>
            <person name="Sun H."/>
            <person name="Kurtzman C.P."/>
            <person name="Blackwell M."/>
            <person name="Grigoriev I.V."/>
            <person name="Jeffries T.W."/>
        </authorList>
    </citation>
    <scope>NUCLEOTIDE SEQUENCE [LARGE SCALE GENOMIC DNA]</scope>
    <source>
        <strain evidence="19">NRRL Y-1626</strain>
    </source>
</reference>
<dbReference type="SUPFAM" id="SSF57903">
    <property type="entry name" value="FYVE/PHD zinc finger"/>
    <property type="match status" value="1"/>
</dbReference>
<feature type="site" description="Histone H3K4me3 binding" evidence="14">
    <location>
        <position position="31"/>
    </location>
</feature>
<evidence type="ECO:0000259" key="17">
    <source>
        <dbReference type="PROSITE" id="PS50016"/>
    </source>
</evidence>
<dbReference type="InterPro" id="IPR013083">
    <property type="entry name" value="Znf_RING/FYVE/PHD"/>
</dbReference>
<evidence type="ECO:0000256" key="5">
    <source>
        <dbReference type="ARBA" id="ARBA00022771"/>
    </source>
</evidence>
<feature type="binding site" evidence="15">
    <location>
        <position position="27"/>
    </location>
    <ligand>
        <name>Zn(2+)</name>
        <dbReference type="ChEBI" id="CHEBI:29105"/>
        <label>2</label>
    </ligand>
</feature>